<reference evidence="2 3" key="1">
    <citation type="submission" date="2019-03" db="EMBL/GenBank/DDBJ databases">
        <authorList>
            <person name="Gaulin E."/>
            <person name="Dumas B."/>
        </authorList>
    </citation>
    <scope>NUCLEOTIDE SEQUENCE [LARGE SCALE GENOMIC DNA]</scope>
    <source>
        <strain evidence="2">CBS 568.67</strain>
    </source>
</reference>
<dbReference type="Proteomes" id="UP000332933">
    <property type="component" value="Unassembled WGS sequence"/>
</dbReference>
<reference evidence="1" key="2">
    <citation type="submission" date="2019-06" db="EMBL/GenBank/DDBJ databases">
        <title>Genomics analysis of Aphanomyces spp. identifies a new class of oomycete effector associated with host adaptation.</title>
        <authorList>
            <person name="Gaulin E."/>
        </authorList>
    </citation>
    <scope>NUCLEOTIDE SEQUENCE</scope>
    <source>
        <strain evidence="1">CBS 578.67</strain>
    </source>
</reference>
<evidence type="ECO:0000313" key="1">
    <source>
        <dbReference type="EMBL" id="KAF0684420.1"/>
    </source>
</evidence>
<name>A0A485LN43_9STRA</name>
<protein>
    <submittedName>
        <fullName evidence="2">Aste57867_23603 protein</fullName>
    </submittedName>
</protein>
<proteinExistence type="predicted"/>
<evidence type="ECO:0000313" key="3">
    <source>
        <dbReference type="Proteomes" id="UP000332933"/>
    </source>
</evidence>
<organism evidence="2 3">
    <name type="scientific">Aphanomyces stellatus</name>
    <dbReference type="NCBI Taxonomy" id="120398"/>
    <lineage>
        <taxon>Eukaryota</taxon>
        <taxon>Sar</taxon>
        <taxon>Stramenopiles</taxon>
        <taxon>Oomycota</taxon>
        <taxon>Saprolegniomycetes</taxon>
        <taxon>Saprolegniales</taxon>
        <taxon>Verrucalvaceae</taxon>
        <taxon>Aphanomyces</taxon>
    </lineage>
</organism>
<gene>
    <name evidence="2" type="primary">Aste57867_23603</name>
    <name evidence="1" type="ORF">As57867_023531</name>
    <name evidence="2" type="ORF">ASTE57867_23603</name>
</gene>
<dbReference type="AlphaFoldDB" id="A0A485LN43"/>
<evidence type="ECO:0000313" key="2">
    <source>
        <dbReference type="EMBL" id="VFU00248.1"/>
    </source>
</evidence>
<sequence length="181" mass="20659">MSSPSTNAPECWEDILDGPTVFPSCDNSSLSEEGFEDEFKRTAEHWAVSAAELDLYEADVVDTAQSYLATVLKGNKSIGEYGLVLKAAHKSSTWLSDVFALIASSDRVERVKDGTFDMWRPRQTRRENSMDEVMPAEDELVRYFYDAARRHRIVSHGELETYTTNFATDPKHARFQSWYEQ</sequence>
<accession>A0A485LN43</accession>
<dbReference type="EMBL" id="CAADRA010007314">
    <property type="protein sequence ID" value="VFU00248.1"/>
    <property type="molecule type" value="Genomic_DNA"/>
</dbReference>
<keyword evidence="3" id="KW-1185">Reference proteome</keyword>
<dbReference type="EMBL" id="VJMH01007288">
    <property type="protein sequence ID" value="KAF0684420.1"/>
    <property type="molecule type" value="Genomic_DNA"/>
</dbReference>